<comment type="similarity">
    <text evidence="1 4">Belongs to the patatin family.</text>
</comment>
<sequence>MAPRRGNMVTVLSIDGGGVRGIIPGTILAYLESKLQELDGPNTRIADYFDIIAGASTGGLVSTMLATPNKDNRPLYAARDINNFYLKQSPSIFPQNA</sequence>
<evidence type="ECO:0000313" key="6">
    <source>
        <dbReference type="EMBL" id="KAE9448952.1"/>
    </source>
</evidence>
<evidence type="ECO:0000256" key="1">
    <source>
        <dbReference type="ARBA" id="ARBA00010240"/>
    </source>
</evidence>
<dbReference type="Pfam" id="PF01734">
    <property type="entry name" value="Patatin"/>
    <property type="match status" value="1"/>
</dbReference>
<evidence type="ECO:0000256" key="2">
    <source>
        <dbReference type="ARBA" id="ARBA00023098"/>
    </source>
</evidence>
<feature type="short sequence motif" description="GXSXG" evidence="3">
    <location>
        <begin position="54"/>
        <end position="58"/>
    </location>
</feature>
<name>A0A6A4KUK0_9ERIC</name>
<feature type="domain" description="PNPLA" evidence="5">
    <location>
        <begin position="12"/>
        <end position="97"/>
    </location>
</feature>
<dbReference type="EC" id="3.1.1.-" evidence="4"/>
<dbReference type="GO" id="GO:0047372">
    <property type="term" value="F:monoacylglycerol lipase activity"/>
    <property type="evidence" value="ECO:0007669"/>
    <property type="project" value="TreeGrafter"/>
</dbReference>
<comment type="caution">
    <text evidence="3">Lacks conserved residue(s) required for the propagation of feature annotation.</text>
</comment>
<dbReference type="SUPFAM" id="SSF52151">
    <property type="entry name" value="FabD/lysophospholipase-like"/>
    <property type="match status" value="1"/>
</dbReference>
<comment type="caution">
    <text evidence="6">The sequence shown here is derived from an EMBL/GenBank/DDBJ whole genome shotgun (WGS) entry which is preliminary data.</text>
</comment>
<organism evidence="6">
    <name type="scientific">Rhododendron williamsianum</name>
    <dbReference type="NCBI Taxonomy" id="262921"/>
    <lineage>
        <taxon>Eukaryota</taxon>
        <taxon>Viridiplantae</taxon>
        <taxon>Streptophyta</taxon>
        <taxon>Embryophyta</taxon>
        <taxon>Tracheophyta</taxon>
        <taxon>Spermatophyta</taxon>
        <taxon>Magnoliopsida</taxon>
        <taxon>eudicotyledons</taxon>
        <taxon>Gunneridae</taxon>
        <taxon>Pentapetalae</taxon>
        <taxon>asterids</taxon>
        <taxon>Ericales</taxon>
        <taxon>Ericaceae</taxon>
        <taxon>Ericoideae</taxon>
        <taxon>Rhodoreae</taxon>
        <taxon>Rhododendron</taxon>
    </lineage>
</organism>
<keyword evidence="4" id="KW-0442">Lipid degradation</keyword>
<keyword evidence="2 4" id="KW-0443">Lipid metabolism</keyword>
<comment type="function">
    <text evidence="4">Lipolytic acyl hydrolase (LAH).</text>
</comment>
<dbReference type="PANTHER" id="PTHR32176:SF99">
    <property type="entry name" value="PATATIN"/>
    <property type="match status" value="1"/>
</dbReference>
<dbReference type="GO" id="GO:0016042">
    <property type="term" value="P:lipid catabolic process"/>
    <property type="evidence" value="ECO:0007669"/>
    <property type="project" value="UniProtKB-KW"/>
</dbReference>
<dbReference type="PROSITE" id="PS51635">
    <property type="entry name" value="PNPLA"/>
    <property type="match status" value="1"/>
</dbReference>
<comment type="domain">
    <text evidence="4">The nitrogen atoms of the two glycine residues in the GGXR motif define the oxyanion hole, and stabilize the oxyanion that forms during the nucleophilic attack by the catalytic serine during substrate cleavage.</text>
</comment>
<gene>
    <name evidence="6" type="ORF">C3L33_19150</name>
</gene>
<dbReference type="Gene3D" id="3.40.1090.10">
    <property type="entry name" value="Cytosolic phospholipase A2 catalytic domain"/>
    <property type="match status" value="1"/>
</dbReference>
<dbReference type="EMBL" id="QEFC01003204">
    <property type="protein sequence ID" value="KAE9448952.1"/>
    <property type="molecule type" value="Genomic_DNA"/>
</dbReference>
<reference evidence="6" key="1">
    <citation type="journal article" date="2019" name="Genome Biol. Evol.">
        <title>The Rhododendron genome and chromosomal organization provide insight into shared whole-genome duplications across the heath family (Ericaceae).</title>
        <authorList>
            <person name="Soza V.L."/>
            <person name="Lindsley D."/>
            <person name="Waalkes A."/>
            <person name="Ramage E."/>
            <person name="Patwardhan R.P."/>
            <person name="Burton J.N."/>
            <person name="Adey A."/>
            <person name="Kumar A."/>
            <person name="Qiu R."/>
            <person name="Shendure J."/>
            <person name="Hall B."/>
        </authorList>
    </citation>
    <scope>NUCLEOTIDE SEQUENCE</scope>
    <source>
        <strain evidence="6">RSF 1966-606</strain>
    </source>
</reference>
<evidence type="ECO:0000256" key="3">
    <source>
        <dbReference type="PROSITE-ProRule" id="PRU01161"/>
    </source>
</evidence>
<protein>
    <recommendedName>
        <fullName evidence="4">Patatin</fullName>
        <ecNumber evidence="4">3.1.1.-</ecNumber>
    </recommendedName>
</protein>
<dbReference type="PANTHER" id="PTHR32176">
    <property type="entry name" value="XYLOSE ISOMERASE"/>
    <property type="match status" value="1"/>
</dbReference>
<accession>A0A6A4KUK0</accession>
<dbReference type="InterPro" id="IPR002641">
    <property type="entry name" value="PNPLA_dom"/>
</dbReference>
<evidence type="ECO:0000259" key="5">
    <source>
        <dbReference type="PROSITE" id="PS51635"/>
    </source>
</evidence>
<dbReference type="GO" id="GO:0004620">
    <property type="term" value="F:phospholipase activity"/>
    <property type="evidence" value="ECO:0007669"/>
    <property type="project" value="TreeGrafter"/>
</dbReference>
<feature type="short sequence motif" description="GXGXXG" evidence="3">
    <location>
        <begin position="16"/>
        <end position="21"/>
    </location>
</feature>
<dbReference type="OrthoDB" id="1658288at2759"/>
<evidence type="ECO:0000256" key="4">
    <source>
        <dbReference type="RuleBase" id="RU361262"/>
    </source>
</evidence>
<proteinExistence type="inferred from homology"/>
<keyword evidence="4" id="KW-0378">Hydrolase</keyword>
<dbReference type="InterPro" id="IPR016035">
    <property type="entry name" value="Acyl_Trfase/lysoPLipase"/>
</dbReference>
<dbReference type="AlphaFoldDB" id="A0A6A4KUK0"/>
<feature type="non-terminal residue" evidence="6">
    <location>
        <position position="1"/>
    </location>
</feature>